<protein>
    <submittedName>
        <fullName evidence="1">Uncharacterized protein</fullName>
    </submittedName>
</protein>
<accession>A0ABT6DK29</accession>
<comment type="caution">
    <text evidence="1">The sequence shown here is derived from an EMBL/GenBank/DDBJ whole genome shotgun (WGS) entry which is preliminary data.</text>
</comment>
<name>A0ABT6DK29_9BACT</name>
<evidence type="ECO:0000313" key="1">
    <source>
        <dbReference type="EMBL" id="MDG0816274.1"/>
    </source>
</evidence>
<reference evidence="1" key="1">
    <citation type="submission" date="2022-08" db="EMBL/GenBank/DDBJ databases">
        <title>Novel Bdellovibrio Species Isolated from Svalbard: Designation Bdellovibrio svalbardensis.</title>
        <authorList>
            <person name="Mitchell R.J."/>
            <person name="Choi S.Y."/>
        </authorList>
    </citation>
    <scope>NUCLEOTIDE SEQUENCE</scope>
    <source>
        <strain evidence="1">PAP01</strain>
    </source>
</reference>
<gene>
    <name evidence="1" type="ORF">NWE73_07855</name>
</gene>
<dbReference type="Proteomes" id="UP001152321">
    <property type="component" value="Unassembled WGS sequence"/>
</dbReference>
<dbReference type="RefSeq" id="WP_277577752.1">
    <property type="nucleotide sequence ID" value="NZ_JANRMI010000002.1"/>
</dbReference>
<organism evidence="1 2">
    <name type="scientific">Bdellovibrio svalbardensis</name>
    <dbReference type="NCBI Taxonomy" id="2972972"/>
    <lineage>
        <taxon>Bacteria</taxon>
        <taxon>Pseudomonadati</taxon>
        <taxon>Bdellovibrionota</taxon>
        <taxon>Bdellovibrionia</taxon>
        <taxon>Bdellovibrionales</taxon>
        <taxon>Pseudobdellovibrionaceae</taxon>
        <taxon>Bdellovibrio</taxon>
    </lineage>
</organism>
<evidence type="ECO:0000313" key="2">
    <source>
        <dbReference type="Proteomes" id="UP001152321"/>
    </source>
</evidence>
<dbReference type="EMBL" id="JANRMI010000002">
    <property type="protein sequence ID" value="MDG0816274.1"/>
    <property type="molecule type" value="Genomic_DNA"/>
</dbReference>
<proteinExistence type="predicted"/>
<sequence>MRISSLSVIFVLLLGSIGQAAPVFKYFLNDNDLIAEKCTDDGETISSKISMSFAVPAEDVVETQLRVKACTHKYGLKKLTFSFALPLALFDESLLLQMPIEKAQKIGKVWVTREANLKGKAVFSLSPESFGSKADGVSSIRYFVAMDESERHALLEKTQGRFVWSGLSIVYKKGFLMPTVNLRGDLTVVEEE</sequence>
<keyword evidence="2" id="KW-1185">Reference proteome</keyword>